<evidence type="ECO:0000313" key="3">
    <source>
        <dbReference type="EMBL" id="NYS92012.1"/>
    </source>
</evidence>
<protein>
    <submittedName>
        <fullName evidence="3">PH domain-containing protein</fullName>
    </submittedName>
</protein>
<comment type="caution">
    <text evidence="3">The sequence shown here is derived from an EMBL/GenBank/DDBJ whole genome shotgun (WGS) entry which is preliminary data.</text>
</comment>
<reference evidence="3 4" key="1">
    <citation type="submission" date="2020-07" db="EMBL/GenBank/DDBJ databases">
        <title>MOT database genomes.</title>
        <authorList>
            <person name="Joseph S."/>
            <person name="Aduse-Opoku J."/>
            <person name="Hashim A."/>
            <person name="Wade W."/>
            <person name="Curtis M."/>
        </authorList>
    </citation>
    <scope>NUCLEOTIDE SEQUENCE [LARGE SCALE GENOMIC DNA]</scope>
    <source>
        <strain evidence="3 4">DSM 100099</strain>
    </source>
</reference>
<dbReference type="PANTHER" id="PTHR37938">
    <property type="entry name" value="BLL0215 PROTEIN"/>
    <property type="match status" value="1"/>
</dbReference>
<gene>
    <name evidence="3" type="ORF">HZZ10_00460</name>
</gene>
<evidence type="ECO:0000313" key="4">
    <source>
        <dbReference type="Proteomes" id="UP000561011"/>
    </source>
</evidence>
<dbReference type="InterPro" id="IPR005182">
    <property type="entry name" value="YdbS-like_PH"/>
</dbReference>
<organism evidence="3 4">
    <name type="scientific">Sanguibacter inulinus</name>
    <dbReference type="NCBI Taxonomy" id="60922"/>
    <lineage>
        <taxon>Bacteria</taxon>
        <taxon>Bacillati</taxon>
        <taxon>Actinomycetota</taxon>
        <taxon>Actinomycetes</taxon>
        <taxon>Micrococcales</taxon>
        <taxon>Sanguibacteraceae</taxon>
        <taxon>Sanguibacter</taxon>
    </lineage>
</organism>
<proteinExistence type="predicted"/>
<sequence length="179" mass="19687">MGIQSTLAEGEHVVLNLRTHVKALFGAIALFVVLLAAAVALVVLLPESSARGWILLAGGVVLLVVLVGWVLLPFLRWVTSRYTVTNRRLITRSGILTRTGRDIPLYRINDVSYEKSLTDRLLGCGTLVISDATDKAGVTLHDVPRVEQVQVVLHDLLFSADDGSDDGEFPPREPRRRLR</sequence>
<name>A0A853EQI2_9MICO</name>
<feature type="transmembrane region" description="Helical" evidence="1">
    <location>
        <begin position="52"/>
        <end position="78"/>
    </location>
</feature>
<dbReference type="RefSeq" id="WP_056134809.1">
    <property type="nucleotide sequence ID" value="NZ_JACBYE010000001.1"/>
</dbReference>
<keyword evidence="4" id="KW-1185">Reference proteome</keyword>
<keyword evidence="1" id="KW-0812">Transmembrane</keyword>
<evidence type="ECO:0000256" key="1">
    <source>
        <dbReference type="SAM" id="Phobius"/>
    </source>
</evidence>
<dbReference type="Pfam" id="PF03703">
    <property type="entry name" value="bPH_2"/>
    <property type="match status" value="1"/>
</dbReference>
<feature type="transmembrane region" description="Helical" evidence="1">
    <location>
        <begin position="23"/>
        <end position="46"/>
    </location>
</feature>
<dbReference type="Proteomes" id="UP000561011">
    <property type="component" value="Unassembled WGS sequence"/>
</dbReference>
<accession>A0A853EQI2</accession>
<evidence type="ECO:0000259" key="2">
    <source>
        <dbReference type="Pfam" id="PF03703"/>
    </source>
</evidence>
<dbReference type="AlphaFoldDB" id="A0A853EQI2"/>
<dbReference type="PANTHER" id="PTHR37938:SF1">
    <property type="entry name" value="BLL0215 PROTEIN"/>
    <property type="match status" value="1"/>
</dbReference>
<dbReference type="EMBL" id="JACBYE010000001">
    <property type="protein sequence ID" value="NYS92012.1"/>
    <property type="molecule type" value="Genomic_DNA"/>
</dbReference>
<feature type="domain" description="YdbS-like PH" evidence="2">
    <location>
        <begin position="77"/>
        <end position="150"/>
    </location>
</feature>
<keyword evidence="1" id="KW-1133">Transmembrane helix</keyword>
<keyword evidence="1" id="KW-0472">Membrane</keyword>